<evidence type="ECO:0000313" key="6">
    <source>
        <dbReference type="EMBL" id="ABW97920.1"/>
    </source>
</evidence>
<dbReference type="Pfam" id="PF01192">
    <property type="entry name" value="RNA_pol_Rpb6"/>
    <property type="match status" value="1"/>
</dbReference>
<name>A9BK87_HEMAN</name>
<gene>
    <name evidence="6" type="ORF">HAN_1g76</name>
</gene>
<dbReference type="SUPFAM" id="SSF63562">
    <property type="entry name" value="RPB6/omega subunit-like"/>
    <property type="match status" value="1"/>
</dbReference>
<protein>
    <submittedName>
        <fullName evidence="6">Rpabc6</fullName>
    </submittedName>
</protein>
<sequence length="137" mass="15983">METKNDEDDFDSIQAVSEINFSSEEHFFENFNPISNSENLMENNYFKNFLKNQEETLSQDKRKTLPFLTKYEKARILGARALQISMGAPLMIEIEGETDALDIAAKELLKRKIPITLRRYLPNGTFEDWDLDELIIE</sequence>
<evidence type="ECO:0000256" key="4">
    <source>
        <dbReference type="ARBA" id="ARBA00023242"/>
    </source>
</evidence>
<dbReference type="HAMAP" id="MF_00192">
    <property type="entry name" value="RNApol_arch_Rpo6"/>
    <property type="match status" value="1"/>
</dbReference>
<dbReference type="GO" id="GO:0003899">
    <property type="term" value="F:DNA-directed RNA polymerase activity"/>
    <property type="evidence" value="ECO:0007669"/>
    <property type="project" value="InterPro"/>
</dbReference>
<dbReference type="InterPro" id="IPR036161">
    <property type="entry name" value="RPB6/omega-like_sf"/>
</dbReference>
<evidence type="ECO:0000313" key="7">
    <source>
        <dbReference type="Proteomes" id="UP000243127"/>
    </source>
</evidence>
<dbReference type="PANTHER" id="PTHR47227">
    <property type="entry name" value="DNA-DIRECTED RNA POLYMERASE SUBUNIT K"/>
    <property type="match status" value="1"/>
</dbReference>
<organism evidence="6 7">
    <name type="scientific">Hemiselmis andersenii</name>
    <name type="common">Cryptophyte alga</name>
    <dbReference type="NCBI Taxonomy" id="464988"/>
    <lineage>
        <taxon>Eukaryota</taxon>
        <taxon>Cryptophyceae</taxon>
        <taxon>Cryptomonadales</taxon>
        <taxon>Hemiselmidaceae</taxon>
        <taxon>Hemiselmis</taxon>
    </lineage>
</organism>
<comment type="subcellular location">
    <subcellularLocation>
        <location evidence="1">Nucleus</location>
    </subcellularLocation>
</comment>
<dbReference type="GO" id="GO:0006366">
    <property type="term" value="P:transcription by RNA polymerase II"/>
    <property type="evidence" value="ECO:0007669"/>
    <property type="project" value="TreeGrafter"/>
</dbReference>
<dbReference type="PANTHER" id="PTHR47227:SF5">
    <property type="entry name" value="DNA-DIRECTED RNA POLYMERASES I, II, AND III SUBUNIT RPABC2"/>
    <property type="match status" value="1"/>
</dbReference>
<dbReference type="PIRSF" id="PIRSF000778">
    <property type="entry name" value="RpoK/RPB6"/>
    <property type="match status" value="1"/>
</dbReference>
<dbReference type="InterPro" id="IPR020708">
    <property type="entry name" value="DNA-dir_RNA_polK_14-18kDa_CS"/>
</dbReference>
<dbReference type="GeneID" id="5739755"/>
<dbReference type="EMBL" id="CP000881">
    <property type="protein sequence ID" value="ABW97920.1"/>
    <property type="molecule type" value="Genomic_DNA"/>
</dbReference>
<evidence type="ECO:0000256" key="5">
    <source>
        <dbReference type="ARBA" id="ARBA00025773"/>
    </source>
</evidence>
<keyword evidence="4" id="KW-0539">Nucleus</keyword>
<dbReference type="SMART" id="SM01409">
    <property type="entry name" value="RNA_pol_Rpb6"/>
    <property type="match status" value="1"/>
</dbReference>
<dbReference type="Gene3D" id="3.90.940.10">
    <property type="match status" value="1"/>
</dbReference>
<dbReference type="InterPro" id="IPR028363">
    <property type="entry name" value="RPB6"/>
</dbReference>
<accession>A9BK87</accession>
<keyword evidence="2" id="KW-0240">DNA-directed RNA polymerase</keyword>
<dbReference type="GO" id="GO:0005666">
    <property type="term" value="C:RNA polymerase III complex"/>
    <property type="evidence" value="ECO:0007669"/>
    <property type="project" value="TreeGrafter"/>
</dbReference>
<dbReference type="GO" id="GO:0003677">
    <property type="term" value="F:DNA binding"/>
    <property type="evidence" value="ECO:0007669"/>
    <property type="project" value="InterPro"/>
</dbReference>
<dbReference type="InterPro" id="IPR006111">
    <property type="entry name" value="Rpo6/Rpb6"/>
</dbReference>
<dbReference type="NCBIfam" id="NF002208">
    <property type="entry name" value="PRK01099.1-3"/>
    <property type="match status" value="1"/>
</dbReference>
<reference evidence="6 7" key="1">
    <citation type="journal article" date="2007" name="Proc. Natl. Acad. Sci. U.S.A.">
        <title>Nucleomorph genome of Hemiselmis andersenii reveals complete intron loss and compaction as a driver of protein structure and function.</title>
        <authorList>
            <person name="Lane C.E."/>
            <person name="van den Heuvel K."/>
            <person name="Kozera C."/>
            <person name="Curtis B.A."/>
            <person name="Parsons B.J."/>
            <person name="Bowman S."/>
            <person name="Archibald J.M."/>
        </authorList>
    </citation>
    <scope>NUCLEOTIDE SEQUENCE [LARGE SCALE GENOMIC DNA]</scope>
    <source>
        <strain evidence="6 7">CCMP644</strain>
    </source>
</reference>
<evidence type="ECO:0000256" key="1">
    <source>
        <dbReference type="ARBA" id="ARBA00004123"/>
    </source>
</evidence>
<evidence type="ECO:0000256" key="2">
    <source>
        <dbReference type="ARBA" id="ARBA00022478"/>
    </source>
</evidence>
<proteinExistence type="inferred from homology"/>
<dbReference type="PIRSF" id="PIRSF500154">
    <property type="entry name" value="RPB6"/>
    <property type="match status" value="1"/>
</dbReference>
<evidence type="ECO:0000256" key="3">
    <source>
        <dbReference type="ARBA" id="ARBA00023163"/>
    </source>
</evidence>
<dbReference type="Proteomes" id="UP000243127">
    <property type="component" value="Nucleomorph 1"/>
</dbReference>
<dbReference type="RefSeq" id="XP_001712245.1">
    <property type="nucleotide sequence ID" value="XM_001712193.1"/>
</dbReference>
<dbReference type="AlphaFoldDB" id="A9BK87"/>
<dbReference type="GO" id="GO:0005665">
    <property type="term" value="C:RNA polymerase II, core complex"/>
    <property type="evidence" value="ECO:0007669"/>
    <property type="project" value="InterPro"/>
</dbReference>
<keyword evidence="3" id="KW-0804">Transcription</keyword>
<comment type="similarity">
    <text evidence="5">Belongs to the archaeal Rpo6/eukaryotic RPB6 RNA polymerase subunit family.</text>
</comment>
<keyword evidence="6" id="KW-0542">Nucleomorph</keyword>
<dbReference type="InterPro" id="IPR006110">
    <property type="entry name" value="Pol_omega/Rpo6/RPB6"/>
</dbReference>
<geneLocation type="nucleomorph" evidence="6"/>
<dbReference type="GO" id="GO:0042797">
    <property type="term" value="P:tRNA transcription by RNA polymerase III"/>
    <property type="evidence" value="ECO:0007669"/>
    <property type="project" value="TreeGrafter"/>
</dbReference>
<dbReference type="PROSITE" id="PS01111">
    <property type="entry name" value="RNA_POL_K_14KD"/>
    <property type="match status" value="1"/>
</dbReference>
<dbReference type="GO" id="GO:0005736">
    <property type="term" value="C:RNA polymerase I complex"/>
    <property type="evidence" value="ECO:0007669"/>
    <property type="project" value="TreeGrafter"/>
</dbReference>
<dbReference type="GO" id="GO:0006360">
    <property type="term" value="P:transcription by RNA polymerase I"/>
    <property type="evidence" value="ECO:0007669"/>
    <property type="project" value="TreeGrafter"/>
</dbReference>